<dbReference type="PANTHER" id="PTHR43330">
    <property type="entry name" value="METHIONINE AMINOPEPTIDASE"/>
    <property type="match status" value="1"/>
</dbReference>
<dbReference type="STRING" id="706587.Desti_3855"/>
<evidence type="ECO:0000256" key="3">
    <source>
        <dbReference type="ARBA" id="ARBA00022670"/>
    </source>
</evidence>
<dbReference type="InterPro" id="IPR002467">
    <property type="entry name" value="Pept_M24A_MAP1"/>
</dbReference>
<evidence type="ECO:0000256" key="7">
    <source>
        <dbReference type="RuleBase" id="RU003653"/>
    </source>
</evidence>
<dbReference type="Pfam" id="PF00557">
    <property type="entry name" value="Peptidase_M24"/>
    <property type="match status" value="1"/>
</dbReference>
<dbReference type="InterPro" id="IPR001714">
    <property type="entry name" value="Pept_M24_MAP"/>
</dbReference>
<dbReference type="NCBIfam" id="TIGR00500">
    <property type="entry name" value="met_pdase_I"/>
    <property type="match status" value="1"/>
</dbReference>
<dbReference type="GO" id="GO:0004239">
    <property type="term" value="F:initiator methionyl aminopeptidase activity"/>
    <property type="evidence" value="ECO:0007669"/>
    <property type="project" value="UniProtKB-UniRule"/>
</dbReference>
<dbReference type="SUPFAM" id="SSF55920">
    <property type="entry name" value="Creatinase/aminopeptidase"/>
    <property type="match status" value="1"/>
</dbReference>
<feature type="binding site" evidence="6">
    <location>
        <position position="237"/>
    </location>
    <ligand>
        <name>a divalent metal cation</name>
        <dbReference type="ChEBI" id="CHEBI:60240"/>
        <label>2</label>
        <note>catalytic</note>
    </ligand>
</feature>
<feature type="binding site" evidence="6">
    <location>
        <position position="82"/>
    </location>
    <ligand>
        <name>substrate</name>
    </ligand>
</feature>
<dbReference type="Proteomes" id="UP000006055">
    <property type="component" value="Chromosome"/>
</dbReference>
<feature type="binding site" evidence="6">
    <location>
        <position position="237"/>
    </location>
    <ligand>
        <name>a divalent metal cation</name>
        <dbReference type="ChEBI" id="CHEBI:60240"/>
        <label>1</label>
    </ligand>
</feature>
<organism evidence="9 10">
    <name type="scientific">Desulfomonile tiedjei (strain ATCC 49306 / DSM 6799 / DCB-1)</name>
    <dbReference type="NCBI Taxonomy" id="706587"/>
    <lineage>
        <taxon>Bacteria</taxon>
        <taxon>Pseudomonadati</taxon>
        <taxon>Thermodesulfobacteriota</taxon>
        <taxon>Desulfomonilia</taxon>
        <taxon>Desulfomonilales</taxon>
        <taxon>Desulfomonilaceae</taxon>
        <taxon>Desulfomonile</taxon>
    </lineage>
</organism>
<dbReference type="eggNOG" id="COG0024">
    <property type="taxonomic scope" value="Bacteria"/>
</dbReference>
<feature type="binding site" evidence="6">
    <location>
        <position position="99"/>
    </location>
    <ligand>
        <name>a divalent metal cation</name>
        <dbReference type="ChEBI" id="CHEBI:60240"/>
        <label>1</label>
    </ligand>
</feature>
<evidence type="ECO:0000259" key="8">
    <source>
        <dbReference type="Pfam" id="PF00557"/>
    </source>
</evidence>
<gene>
    <name evidence="6" type="primary">map</name>
    <name evidence="9" type="ordered locus">Desti_3855</name>
</gene>
<dbReference type="InterPro" id="IPR000994">
    <property type="entry name" value="Pept_M24"/>
</dbReference>
<dbReference type="CDD" id="cd01086">
    <property type="entry name" value="MetAP1"/>
    <property type="match status" value="1"/>
</dbReference>
<evidence type="ECO:0000256" key="1">
    <source>
        <dbReference type="ARBA" id="ARBA00002521"/>
    </source>
</evidence>
<protein>
    <recommendedName>
        <fullName evidence="6 7">Methionine aminopeptidase</fullName>
        <shortName evidence="6">MAP</shortName>
        <shortName evidence="6">MetAP</shortName>
        <ecNumber evidence="6 7">3.4.11.18</ecNumber>
    </recommendedName>
    <alternativeName>
        <fullName evidence="6">Peptidase M</fullName>
    </alternativeName>
</protein>
<dbReference type="HOGENOM" id="CLU_015857_0_1_7"/>
<comment type="function">
    <text evidence="1 6">Removes the N-terminal methionine from nascent proteins. The N-terminal methionine is often cleaved when the second residue in the primary sequence is small and uncharged (Met-Ala-, Cys, Gly, Pro, Ser, Thr, or Val). Requires deformylation of the N(alpha)-formylated initiator methionine before it can be hydrolyzed.</text>
</comment>
<feature type="domain" description="Peptidase M24" evidence="8">
    <location>
        <begin position="11"/>
        <end position="244"/>
    </location>
</feature>
<dbReference type="GO" id="GO:0070006">
    <property type="term" value="F:metalloaminopeptidase activity"/>
    <property type="evidence" value="ECO:0007669"/>
    <property type="project" value="UniProtKB-UniRule"/>
</dbReference>
<evidence type="ECO:0000256" key="5">
    <source>
        <dbReference type="ARBA" id="ARBA00022801"/>
    </source>
</evidence>
<evidence type="ECO:0000313" key="10">
    <source>
        <dbReference type="Proteomes" id="UP000006055"/>
    </source>
</evidence>
<feature type="binding site" evidence="6">
    <location>
        <position position="110"/>
    </location>
    <ligand>
        <name>a divalent metal cation</name>
        <dbReference type="ChEBI" id="CHEBI:60240"/>
        <label>2</label>
        <note>catalytic</note>
    </ligand>
</feature>
<name>I4CAA6_DESTA</name>
<dbReference type="PROSITE" id="PS00680">
    <property type="entry name" value="MAP_1"/>
    <property type="match status" value="1"/>
</dbReference>
<feature type="binding site" evidence="6">
    <location>
        <position position="110"/>
    </location>
    <ligand>
        <name>a divalent metal cation</name>
        <dbReference type="ChEBI" id="CHEBI:60240"/>
        <label>1</label>
    </ligand>
</feature>
<comment type="subunit">
    <text evidence="6">Monomer.</text>
</comment>
<evidence type="ECO:0000256" key="4">
    <source>
        <dbReference type="ARBA" id="ARBA00022723"/>
    </source>
</evidence>
<reference evidence="10" key="1">
    <citation type="submission" date="2012-06" db="EMBL/GenBank/DDBJ databases">
        <title>Complete sequence of chromosome of Desulfomonile tiedjei DSM 6799.</title>
        <authorList>
            <person name="Lucas S."/>
            <person name="Copeland A."/>
            <person name="Lapidus A."/>
            <person name="Glavina del Rio T."/>
            <person name="Dalin E."/>
            <person name="Tice H."/>
            <person name="Bruce D."/>
            <person name="Goodwin L."/>
            <person name="Pitluck S."/>
            <person name="Peters L."/>
            <person name="Ovchinnikova G."/>
            <person name="Zeytun A."/>
            <person name="Lu M."/>
            <person name="Kyrpides N."/>
            <person name="Mavromatis K."/>
            <person name="Ivanova N."/>
            <person name="Brettin T."/>
            <person name="Detter J.C."/>
            <person name="Han C."/>
            <person name="Larimer F."/>
            <person name="Land M."/>
            <person name="Hauser L."/>
            <person name="Markowitz V."/>
            <person name="Cheng J.-F."/>
            <person name="Hugenholtz P."/>
            <person name="Woyke T."/>
            <person name="Wu D."/>
            <person name="Spring S."/>
            <person name="Schroeder M."/>
            <person name="Brambilla E."/>
            <person name="Klenk H.-P."/>
            <person name="Eisen J.A."/>
        </authorList>
    </citation>
    <scope>NUCLEOTIDE SEQUENCE [LARGE SCALE GENOMIC DNA]</scope>
    <source>
        <strain evidence="10">ATCC 49306 / DSM 6799 / DCB-1</strain>
    </source>
</reference>
<keyword evidence="3 6" id="KW-0645">Protease</keyword>
<dbReference type="PANTHER" id="PTHR43330:SF27">
    <property type="entry name" value="METHIONINE AMINOPEPTIDASE"/>
    <property type="match status" value="1"/>
</dbReference>
<proteinExistence type="inferred from homology"/>
<dbReference type="OrthoDB" id="9802055at2"/>
<dbReference type="HAMAP" id="MF_01974">
    <property type="entry name" value="MetAP_1"/>
    <property type="match status" value="1"/>
</dbReference>
<dbReference type="EC" id="3.4.11.18" evidence="6 7"/>
<feature type="binding site" evidence="6">
    <location>
        <position position="206"/>
    </location>
    <ligand>
        <name>a divalent metal cation</name>
        <dbReference type="ChEBI" id="CHEBI:60240"/>
        <label>2</label>
        <note>catalytic</note>
    </ligand>
</feature>
<dbReference type="PRINTS" id="PR00599">
    <property type="entry name" value="MAPEPTIDASE"/>
</dbReference>
<dbReference type="GO" id="GO:0046872">
    <property type="term" value="F:metal ion binding"/>
    <property type="evidence" value="ECO:0007669"/>
    <property type="project" value="UniProtKB-UniRule"/>
</dbReference>
<dbReference type="GO" id="GO:0005829">
    <property type="term" value="C:cytosol"/>
    <property type="evidence" value="ECO:0007669"/>
    <property type="project" value="TreeGrafter"/>
</dbReference>
<keyword evidence="10" id="KW-1185">Reference proteome</keyword>
<dbReference type="Gene3D" id="3.90.230.10">
    <property type="entry name" value="Creatinase/methionine aminopeptidase superfamily"/>
    <property type="match status" value="1"/>
</dbReference>
<dbReference type="GO" id="GO:0006508">
    <property type="term" value="P:proteolysis"/>
    <property type="evidence" value="ECO:0007669"/>
    <property type="project" value="UniProtKB-KW"/>
</dbReference>
<dbReference type="PATRIC" id="fig|706587.4.peg.4373"/>
<dbReference type="AlphaFoldDB" id="I4CAA6"/>
<dbReference type="KEGG" id="dti:Desti_3855"/>
<accession>I4CAA6</accession>
<evidence type="ECO:0000313" key="9">
    <source>
        <dbReference type="EMBL" id="AFM26497.1"/>
    </source>
</evidence>
<keyword evidence="5 6" id="KW-0378">Hydrolase</keyword>
<dbReference type="RefSeq" id="WP_014811623.1">
    <property type="nucleotide sequence ID" value="NC_018025.1"/>
</dbReference>
<feature type="binding site" evidence="6">
    <location>
        <position position="180"/>
    </location>
    <ligand>
        <name>substrate</name>
    </ligand>
</feature>
<dbReference type="EMBL" id="CP003360">
    <property type="protein sequence ID" value="AFM26497.1"/>
    <property type="molecule type" value="Genomic_DNA"/>
</dbReference>
<comment type="catalytic activity">
    <reaction evidence="6 7">
        <text>Release of N-terminal amino acids, preferentially methionine, from peptides and arylamides.</text>
        <dbReference type="EC" id="3.4.11.18"/>
    </reaction>
</comment>
<evidence type="ECO:0000256" key="6">
    <source>
        <dbReference type="HAMAP-Rule" id="MF_01974"/>
    </source>
</evidence>
<comment type="similarity">
    <text evidence="6">Belongs to the peptidase M24A family. Methionine aminopeptidase type 1 subfamily.</text>
</comment>
<keyword evidence="2 6" id="KW-0031">Aminopeptidase</keyword>
<keyword evidence="4 6" id="KW-0479">Metal-binding</keyword>
<feature type="binding site" evidence="6">
    <location>
        <position position="173"/>
    </location>
    <ligand>
        <name>a divalent metal cation</name>
        <dbReference type="ChEBI" id="CHEBI:60240"/>
        <label>2</label>
        <note>catalytic</note>
    </ligand>
</feature>
<dbReference type="InterPro" id="IPR036005">
    <property type="entry name" value="Creatinase/aminopeptidase-like"/>
</dbReference>
<evidence type="ECO:0000256" key="2">
    <source>
        <dbReference type="ARBA" id="ARBA00022438"/>
    </source>
</evidence>
<comment type="cofactor">
    <cofactor evidence="6">
        <name>Co(2+)</name>
        <dbReference type="ChEBI" id="CHEBI:48828"/>
    </cofactor>
    <cofactor evidence="6">
        <name>Zn(2+)</name>
        <dbReference type="ChEBI" id="CHEBI:29105"/>
    </cofactor>
    <cofactor evidence="6">
        <name>Mn(2+)</name>
        <dbReference type="ChEBI" id="CHEBI:29035"/>
    </cofactor>
    <cofactor evidence="6">
        <name>Fe(2+)</name>
        <dbReference type="ChEBI" id="CHEBI:29033"/>
    </cofactor>
    <text evidence="6">Binds 2 divalent metal cations per subunit. Has a high-affinity and a low affinity metal-binding site. The true nature of the physiological cofactor is under debate. The enzyme is active with cobalt, zinc, manganese or divalent iron ions. Most likely, methionine aminopeptidases function as mononuclear Fe(2+)-metalloproteases under physiological conditions, and the catalytically relevant metal-binding site has been assigned to the histidine-containing high-affinity site.</text>
</comment>
<sequence length="254" mass="27745">MIILKTRKEVETMREPNRIVAEILQAIGEAIRPGTTTGELDDIATKMIEQAKAVAAFKGYRMRNQTPYPAAICSSVNEEIVHGIPGPRVLEEGDIVGIDVGVVFKGFVGDAAKTFAVGEISPQAKKLLEVTEQSLYEGISMAITGNRLMDISGAIQEYVESHGFSVVRDFVGHGIGRKMHEPPQIPNYRGPGWNPRLQEGMVLALEPMVNQGTWRIKLLQDEWTAVTADGKLSAHFEHSIAVTDNGPLILSKVS</sequence>